<dbReference type="Proteomes" id="UP001210925">
    <property type="component" value="Unassembled WGS sequence"/>
</dbReference>
<evidence type="ECO:0000313" key="3">
    <source>
        <dbReference type="EMBL" id="KAJ3261143.1"/>
    </source>
</evidence>
<reference evidence="3" key="1">
    <citation type="submission" date="2020-05" db="EMBL/GenBank/DDBJ databases">
        <title>Phylogenomic resolution of chytrid fungi.</title>
        <authorList>
            <person name="Stajich J.E."/>
            <person name="Amses K."/>
            <person name="Simmons R."/>
            <person name="Seto K."/>
            <person name="Myers J."/>
            <person name="Bonds A."/>
            <person name="Quandt C.A."/>
            <person name="Barry K."/>
            <person name="Liu P."/>
            <person name="Grigoriev I."/>
            <person name="Longcore J.E."/>
            <person name="James T.Y."/>
        </authorList>
    </citation>
    <scope>NUCLEOTIDE SEQUENCE</scope>
    <source>
        <strain evidence="3">PLAUS21</strain>
    </source>
</reference>
<organism evidence="3 4">
    <name type="scientific">Boothiomyces macroporosus</name>
    <dbReference type="NCBI Taxonomy" id="261099"/>
    <lineage>
        <taxon>Eukaryota</taxon>
        <taxon>Fungi</taxon>
        <taxon>Fungi incertae sedis</taxon>
        <taxon>Chytridiomycota</taxon>
        <taxon>Chytridiomycota incertae sedis</taxon>
        <taxon>Chytridiomycetes</taxon>
        <taxon>Rhizophydiales</taxon>
        <taxon>Terramycetaceae</taxon>
        <taxon>Boothiomyces</taxon>
    </lineage>
</organism>
<evidence type="ECO:0000313" key="4">
    <source>
        <dbReference type="Proteomes" id="UP001210925"/>
    </source>
</evidence>
<protein>
    <recommendedName>
        <fullName evidence="2">Ribosomal protein mS38 C-terminal domain-containing protein</fullName>
    </recommendedName>
</protein>
<feature type="compositionally biased region" description="Basic and acidic residues" evidence="1">
    <location>
        <begin position="150"/>
        <end position="176"/>
    </location>
</feature>
<feature type="compositionally biased region" description="Basic residues" evidence="1">
    <location>
        <begin position="138"/>
        <end position="149"/>
    </location>
</feature>
<feature type="domain" description="Ribosomal protein mS38 C-terminal" evidence="2">
    <location>
        <begin position="127"/>
        <end position="158"/>
    </location>
</feature>
<evidence type="ECO:0000259" key="2">
    <source>
        <dbReference type="SMART" id="SM01155"/>
    </source>
</evidence>
<dbReference type="InterPro" id="IPR013177">
    <property type="entry name" value="Ribosomal_mS38_C"/>
</dbReference>
<dbReference type="AlphaFoldDB" id="A0AAD5UN91"/>
<accession>A0AAD5UN91</accession>
<dbReference type="Pfam" id="PF08213">
    <property type="entry name" value="COX24_C"/>
    <property type="match status" value="1"/>
</dbReference>
<evidence type="ECO:0000256" key="1">
    <source>
        <dbReference type="SAM" id="MobiDB-lite"/>
    </source>
</evidence>
<dbReference type="EMBL" id="JADGKB010000007">
    <property type="protein sequence ID" value="KAJ3261143.1"/>
    <property type="molecule type" value="Genomic_DNA"/>
</dbReference>
<comment type="caution">
    <text evidence="3">The sequence shown here is derived from an EMBL/GenBank/DDBJ whole genome shotgun (WGS) entry which is preliminary data.</text>
</comment>
<name>A0AAD5UN91_9FUNG</name>
<dbReference type="SMART" id="SM01155">
    <property type="entry name" value="DUF1713"/>
    <property type="match status" value="1"/>
</dbReference>
<proteinExistence type="predicted"/>
<sequence length="176" mass="20404">MKGGISKIISRDINSLIKKSAPSLSPKELVLDSVLEAKFFSQHRPLALGLIQPTKKLPIVIEPQLEVMQEWYLDEYAKLFGGFIPFSPPGSQIISDTAIDLDEHLSTLLSQLKIREPSVGPRRSGFFLISIMKRRRKKMNKHKWKKYRREVRNSSRYNTERNKNKGKIRRSDEEKI</sequence>
<gene>
    <name evidence="3" type="ORF">HK103_006452</name>
</gene>
<feature type="region of interest" description="Disordered" evidence="1">
    <location>
        <begin position="138"/>
        <end position="176"/>
    </location>
</feature>
<keyword evidence="4" id="KW-1185">Reference proteome</keyword>